<dbReference type="InterPro" id="IPR036291">
    <property type="entry name" value="NAD(P)-bd_dom_sf"/>
</dbReference>
<protein>
    <submittedName>
        <fullName evidence="4">NAD(P)-binding protein</fullName>
    </submittedName>
</protein>
<dbReference type="PRINTS" id="PR00081">
    <property type="entry name" value="GDHRDH"/>
</dbReference>
<dbReference type="GO" id="GO:0016491">
    <property type="term" value="F:oxidoreductase activity"/>
    <property type="evidence" value="ECO:0007669"/>
    <property type="project" value="UniProtKB-KW"/>
</dbReference>
<dbReference type="EMBL" id="KV750541">
    <property type="protein sequence ID" value="OCL04328.1"/>
    <property type="molecule type" value="Genomic_DNA"/>
</dbReference>
<dbReference type="AlphaFoldDB" id="A0A8E2ETD8"/>
<sequence length="329" mass="35975">MSPSFASTWTQIHPPKPDFTEKDLLNLKGKVYIVTGANTGVGKELARMLYSKNAKVYIFARSEDKATKAIAEIKQAAPTSTGDLVFLPVDLGDLTTIKVSAERFLAVEEKLHVLFNNAGVMKSDKGLTKTAQGYETHLGVNAIGTFLFTKFLTPILVATAKSEPPNTVRVVWVSSSGTELFGHKGVGISLDNLDYHIEKPASERYAISKTANWAYGAEFAKRYKADGVISIPLNPGNLTSDLARDQGAMFKLMVKVVAYPPINGAYTELFAGLSSQVTIEKSGDWVIPFGRFYPIRKDLVGATKTKAEGGTGGTHNFWEWTEDQVRPYL</sequence>
<dbReference type="PANTHER" id="PTHR24320:SF236">
    <property type="entry name" value="SHORT-CHAIN DEHYDROGENASE-RELATED"/>
    <property type="match status" value="1"/>
</dbReference>
<evidence type="ECO:0000256" key="2">
    <source>
        <dbReference type="ARBA" id="ARBA00022857"/>
    </source>
</evidence>
<evidence type="ECO:0000313" key="5">
    <source>
        <dbReference type="Proteomes" id="UP000250140"/>
    </source>
</evidence>
<accession>A0A8E2ETD8</accession>
<gene>
    <name evidence="4" type="ORF">AOQ84DRAFT_416559</name>
</gene>
<evidence type="ECO:0000313" key="4">
    <source>
        <dbReference type="EMBL" id="OCL04328.1"/>
    </source>
</evidence>
<keyword evidence="5" id="KW-1185">Reference proteome</keyword>
<dbReference type="Proteomes" id="UP000250140">
    <property type="component" value="Unassembled WGS sequence"/>
</dbReference>
<proteinExistence type="inferred from homology"/>
<dbReference type="OrthoDB" id="191139at2759"/>
<evidence type="ECO:0000256" key="3">
    <source>
        <dbReference type="ARBA" id="ARBA00023002"/>
    </source>
</evidence>
<dbReference type="Pfam" id="PF00106">
    <property type="entry name" value="adh_short"/>
    <property type="match status" value="1"/>
</dbReference>
<dbReference type="SUPFAM" id="SSF51735">
    <property type="entry name" value="NAD(P)-binding Rossmann-fold domains"/>
    <property type="match status" value="1"/>
</dbReference>
<reference evidence="4 5" key="1">
    <citation type="journal article" date="2016" name="Nat. Commun.">
        <title>Ectomycorrhizal ecology is imprinted in the genome of the dominant symbiotic fungus Cenococcum geophilum.</title>
        <authorList>
            <consortium name="DOE Joint Genome Institute"/>
            <person name="Peter M."/>
            <person name="Kohler A."/>
            <person name="Ohm R.A."/>
            <person name="Kuo A."/>
            <person name="Krutzmann J."/>
            <person name="Morin E."/>
            <person name="Arend M."/>
            <person name="Barry K.W."/>
            <person name="Binder M."/>
            <person name="Choi C."/>
            <person name="Clum A."/>
            <person name="Copeland A."/>
            <person name="Grisel N."/>
            <person name="Haridas S."/>
            <person name="Kipfer T."/>
            <person name="LaButti K."/>
            <person name="Lindquist E."/>
            <person name="Lipzen A."/>
            <person name="Maire R."/>
            <person name="Meier B."/>
            <person name="Mihaltcheva S."/>
            <person name="Molinier V."/>
            <person name="Murat C."/>
            <person name="Poggeler S."/>
            <person name="Quandt C.A."/>
            <person name="Sperisen C."/>
            <person name="Tritt A."/>
            <person name="Tisserant E."/>
            <person name="Crous P.W."/>
            <person name="Henrissat B."/>
            <person name="Nehls U."/>
            <person name="Egli S."/>
            <person name="Spatafora J.W."/>
            <person name="Grigoriev I.V."/>
            <person name="Martin F.M."/>
        </authorList>
    </citation>
    <scope>NUCLEOTIDE SEQUENCE [LARGE SCALE GENOMIC DNA]</scope>
    <source>
        <strain evidence="4 5">CBS 207.34</strain>
    </source>
</reference>
<dbReference type="InterPro" id="IPR002347">
    <property type="entry name" value="SDR_fam"/>
</dbReference>
<organism evidence="4 5">
    <name type="scientific">Glonium stellatum</name>
    <dbReference type="NCBI Taxonomy" id="574774"/>
    <lineage>
        <taxon>Eukaryota</taxon>
        <taxon>Fungi</taxon>
        <taxon>Dikarya</taxon>
        <taxon>Ascomycota</taxon>
        <taxon>Pezizomycotina</taxon>
        <taxon>Dothideomycetes</taxon>
        <taxon>Pleosporomycetidae</taxon>
        <taxon>Gloniales</taxon>
        <taxon>Gloniaceae</taxon>
        <taxon>Glonium</taxon>
    </lineage>
</organism>
<comment type="similarity">
    <text evidence="1">Belongs to the short-chain dehydrogenases/reductases (SDR) family.</text>
</comment>
<name>A0A8E2ETD8_9PEZI</name>
<dbReference type="Gene3D" id="3.40.50.720">
    <property type="entry name" value="NAD(P)-binding Rossmann-like Domain"/>
    <property type="match status" value="1"/>
</dbReference>
<keyword evidence="2" id="KW-0521">NADP</keyword>
<dbReference type="PANTHER" id="PTHR24320">
    <property type="entry name" value="RETINOL DEHYDROGENASE"/>
    <property type="match status" value="1"/>
</dbReference>
<keyword evidence="3" id="KW-0560">Oxidoreductase</keyword>
<evidence type="ECO:0000256" key="1">
    <source>
        <dbReference type="ARBA" id="ARBA00006484"/>
    </source>
</evidence>